<feature type="transmembrane region" description="Helical" evidence="1">
    <location>
        <begin position="368"/>
        <end position="387"/>
    </location>
</feature>
<dbReference type="RefSeq" id="WP_252442024.1">
    <property type="nucleotide sequence ID" value="NZ_JAMWYK010000001.1"/>
</dbReference>
<feature type="transmembrane region" description="Helical" evidence="1">
    <location>
        <begin position="37"/>
        <end position="55"/>
    </location>
</feature>
<dbReference type="Proteomes" id="UP001523234">
    <property type="component" value="Unassembled WGS sequence"/>
</dbReference>
<dbReference type="Pfam" id="PF05975">
    <property type="entry name" value="EcsB"/>
    <property type="match status" value="1"/>
</dbReference>
<feature type="transmembrane region" description="Helical" evidence="1">
    <location>
        <begin position="67"/>
        <end position="85"/>
    </location>
</feature>
<name>A0ABT0ZNM4_9LACO</name>
<sequence length="417" mass="47581">MKKVDATIELRDLYALRRGKSLKENQKYLKLLFNDHFLIFLMIAFGGAVLVYRSVMNQDLTIGSTGWTYWQLALFVWLSLGLLFGNLQTYFKKADAVFLSAGDGLLVHGYLKQAKVFSFVLSVFWQAIFFIVSLPIIANTDMDWVSAFLLFLLVLFLKVAMIEGQVASLISAKLAEQPKLLARVNWTIALITLWCFIYLNVWVEAIALFFSFLFAFLRVYQTRYMKKRGTISFYNAIALAEKEEGKRYGFFSLFAQVPGRQSSSKRRAYLDVIVNCLGKQSAYQQLIWKKLFRSQSGLNLVVRQVLVFYVLLLAVDSTSAWLFAALTALLIYLMGKQLLPFYEKVEAVLWTDLLFADKEKKQSDFRRVLTSINGFVTVLLSIALLPLQGVQAAAIVLVAGLVTTVVLDRFYFKQNLK</sequence>
<comment type="caution">
    <text evidence="2">The sequence shown here is derived from an EMBL/GenBank/DDBJ whole genome shotgun (WGS) entry which is preliminary data.</text>
</comment>
<organism evidence="2 3">
    <name type="scientific">Fructobacillus apis</name>
    <dbReference type="NCBI Taxonomy" id="2935017"/>
    <lineage>
        <taxon>Bacteria</taxon>
        <taxon>Bacillati</taxon>
        <taxon>Bacillota</taxon>
        <taxon>Bacilli</taxon>
        <taxon>Lactobacillales</taxon>
        <taxon>Lactobacillaceae</taxon>
        <taxon>Fructobacillus</taxon>
    </lineage>
</organism>
<keyword evidence="1" id="KW-1133">Transmembrane helix</keyword>
<evidence type="ECO:0000313" key="2">
    <source>
        <dbReference type="EMBL" id="MCO0831590.1"/>
    </source>
</evidence>
<keyword evidence="1" id="KW-0472">Membrane</keyword>
<proteinExistence type="predicted"/>
<feature type="transmembrane region" description="Helical" evidence="1">
    <location>
        <begin position="393"/>
        <end position="412"/>
    </location>
</feature>
<reference evidence="2 3" key="1">
    <citation type="submission" date="2022-06" db="EMBL/GenBank/DDBJ databases">
        <title>Fructobacillus taiwanensis sp. nov., isolated from the honeybee.</title>
        <authorList>
            <person name="Chen Y.-S."/>
            <person name="Wang L.-T."/>
            <person name="Lee Y.-S."/>
            <person name="Chang Y.-C."/>
            <person name="Wu H.-C."/>
            <person name="Liao C.-Y."/>
            <person name="Chen W.-H."/>
            <person name="Deng J.-N."/>
            <person name="Wang Y.-H."/>
        </authorList>
    </citation>
    <scope>NUCLEOTIDE SEQUENCE [LARGE SCALE GENOMIC DNA]</scope>
    <source>
        <strain evidence="2 3">W13</strain>
    </source>
</reference>
<feature type="transmembrane region" description="Helical" evidence="1">
    <location>
        <begin position="205"/>
        <end position="220"/>
    </location>
</feature>
<feature type="transmembrane region" description="Helical" evidence="1">
    <location>
        <begin position="321"/>
        <end position="339"/>
    </location>
</feature>
<protein>
    <submittedName>
        <fullName evidence="2">ABC transporter permease</fullName>
    </submittedName>
</protein>
<keyword evidence="1" id="KW-0812">Transmembrane</keyword>
<dbReference type="EMBL" id="JAMWYK010000001">
    <property type="protein sequence ID" value="MCO0831590.1"/>
    <property type="molecule type" value="Genomic_DNA"/>
</dbReference>
<feature type="transmembrane region" description="Helical" evidence="1">
    <location>
        <begin position="297"/>
        <end position="315"/>
    </location>
</feature>
<evidence type="ECO:0000256" key="1">
    <source>
        <dbReference type="SAM" id="Phobius"/>
    </source>
</evidence>
<keyword evidence="3" id="KW-1185">Reference proteome</keyword>
<feature type="transmembrane region" description="Helical" evidence="1">
    <location>
        <begin position="116"/>
        <end position="138"/>
    </location>
</feature>
<evidence type="ECO:0000313" key="3">
    <source>
        <dbReference type="Proteomes" id="UP001523234"/>
    </source>
</evidence>
<gene>
    <name evidence="2" type="ORF">NFX39_00575</name>
</gene>
<dbReference type="PIRSF" id="PIRSF037259">
    <property type="entry name" value="EcsB_ABC"/>
    <property type="match status" value="1"/>
</dbReference>
<feature type="transmembrane region" description="Helical" evidence="1">
    <location>
        <begin position="144"/>
        <end position="160"/>
    </location>
</feature>
<accession>A0ABT0ZNM4</accession>
<dbReference type="InterPro" id="IPR010288">
    <property type="entry name" value="EcsB_ABC"/>
</dbReference>